<feature type="binding site" evidence="2">
    <location>
        <position position="195"/>
    </location>
    <ligand>
        <name>a divalent metal cation</name>
        <dbReference type="ChEBI" id="CHEBI:60240"/>
        <label>1</label>
    </ligand>
</feature>
<dbReference type="SUPFAM" id="SSF51556">
    <property type="entry name" value="Metallo-dependent hydrolases"/>
    <property type="match status" value="1"/>
</dbReference>
<sequence length="244" mass="28819">MYIDAHNHLDLYGDKLHKTINIINKKKIKTLACSMDEKSYLLVKNLSKENSLIVPCFGIHPWNAHKNSNYLERFDTYIKETPIIGEIGLDFHWVLEDYKYPHQIKVLEYFFKKANEYNKITNLHTKGAEYEILKLIKQYNLRTPIIHWYSGPFDILKKLLDYGCYFTISVDIGYSKITEEMVKYIPIERILTETDGPTALKWINGKYGYPDYIINIVEKISTLKKITGEEAKEKIYNNFKLLFK</sequence>
<protein>
    <submittedName>
        <fullName evidence="3">TatD family hydrolase</fullName>
    </submittedName>
</protein>
<dbReference type="GO" id="GO:0016788">
    <property type="term" value="F:hydrolase activity, acting on ester bonds"/>
    <property type="evidence" value="ECO:0007669"/>
    <property type="project" value="InterPro"/>
</dbReference>
<dbReference type="EMBL" id="JANJZL010000004">
    <property type="protein sequence ID" value="MCR2044134.1"/>
    <property type="molecule type" value="Genomic_DNA"/>
</dbReference>
<accession>A0A9X2MI81</accession>
<evidence type="ECO:0000313" key="4">
    <source>
        <dbReference type="Proteomes" id="UP001142078"/>
    </source>
</evidence>
<feature type="binding site" evidence="2">
    <location>
        <position position="124"/>
    </location>
    <ligand>
        <name>a divalent metal cation</name>
        <dbReference type="ChEBI" id="CHEBI:60240"/>
        <label>2</label>
    </ligand>
</feature>
<keyword evidence="2" id="KW-0479">Metal-binding</keyword>
<evidence type="ECO:0000256" key="1">
    <source>
        <dbReference type="ARBA" id="ARBA00022801"/>
    </source>
</evidence>
<organism evidence="3 4">
    <name type="scientific">Anaerosalibacter massiliensis</name>
    <dbReference type="NCBI Taxonomy" id="1347392"/>
    <lineage>
        <taxon>Bacteria</taxon>
        <taxon>Bacillati</taxon>
        <taxon>Bacillota</taxon>
        <taxon>Tissierellia</taxon>
        <taxon>Tissierellales</taxon>
        <taxon>Sporanaerobacteraceae</taxon>
        <taxon>Anaerosalibacter</taxon>
    </lineage>
</organism>
<proteinExistence type="predicted"/>
<dbReference type="InterPro" id="IPR032466">
    <property type="entry name" value="Metal_Hydrolase"/>
</dbReference>
<dbReference type="PANTHER" id="PTHR46124">
    <property type="entry name" value="D-AMINOACYL-TRNA DEACYLASE"/>
    <property type="match status" value="1"/>
</dbReference>
<dbReference type="Gene3D" id="3.20.20.140">
    <property type="entry name" value="Metal-dependent hydrolases"/>
    <property type="match status" value="1"/>
</dbReference>
<dbReference type="InterPro" id="IPR001130">
    <property type="entry name" value="TatD-like"/>
</dbReference>
<feature type="binding site" evidence="2">
    <location>
        <position position="86"/>
    </location>
    <ligand>
        <name>a divalent metal cation</name>
        <dbReference type="ChEBI" id="CHEBI:60240"/>
        <label>1</label>
    </ligand>
</feature>
<evidence type="ECO:0000256" key="2">
    <source>
        <dbReference type="PIRSR" id="PIRSR005902-1"/>
    </source>
</evidence>
<keyword evidence="4" id="KW-1185">Reference proteome</keyword>
<dbReference type="Proteomes" id="UP001142078">
    <property type="component" value="Unassembled WGS sequence"/>
</dbReference>
<reference evidence="3" key="1">
    <citation type="submission" date="2022-07" db="EMBL/GenBank/DDBJ databases">
        <title>Enhanced cultured diversity of the mouse gut microbiota enables custom-made synthetic communities.</title>
        <authorList>
            <person name="Afrizal A."/>
        </authorList>
    </citation>
    <scope>NUCLEOTIDE SEQUENCE</scope>
    <source>
        <strain evidence="3">DSM 29482</strain>
    </source>
</reference>
<name>A0A9X2MI81_9FIRM</name>
<dbReference type="RefSeq" id="WP_257490393.1">
    <property type="nucleotide sequence ID" value="NZ_JANJZL010000004.1"/>
</dbReference>
<dbReference type="PROSITE" id="PS01137">
    <property type="entry name" value="TATD_1"/>
    <property type="match status" value="1"/>
</dbReference>
<comment type="caution">
    <text evidence="3">The sequence shown here is derived from an EMBL/GenBank/DDBJ whole genome shotgun (WGS) entry which is preliminary data.</text>
</comment>
<dbReference type="Pfam" id="PF01026">
    <property type="entry name" value="TatD_DNase"/>
    <property type="match status" value="1"/>
</dbReference>
<dbReference type="GO" id="GO:0046872">
    <property type="term" value="F:metal ion binding"/>
    <property type="evidence" value="ECO:0007669"/>
    <property type="project" value="UniProtKB-KW"/>
</dbReference>
<dbReference type="CDD" id="cd01310">
    <property type="entry name" value="TatD_DNAse"/>
    <property type="match status" value="1"/>
</dbReference>
<feature type="binding site" evidence="2">
    <location>
        <position position="8"/>
    </location>
    <ligand>
        <name>a divalent metal cation</name>
        <dbReference type="ChEBI" id="CHEBI:60240"/>
        <label>1</label>
    </ligand>
</feature>
<dbReference type="PANTHER" id="PTHR46124:SF2">
    <property type="entry name" value="D-AMINOACYL-TRNA DEACYLASE"/>
    <property type="match status" value="1"/>
</dbReference>
<keyword evidence="1 3" id="KW-0378">Hydrolase</keyword>
<feature type="binding site" evidence="2">
    <location>
        <position position="147"/>
    </location>
    <ligand>
        <name>a divalent metal cation</name>
        <dbReference type="ChEBI" id="CHEBI:60240"/>
        <label>2</label>
    </ligand>
</feature>
<dbReference type="PIRSF" id="PIRSF005902">
    <property type="entry name" value="DNase_TatD"/>
    <property type="match status" value="1"/>
</dbReference>
<dbReference type="InterPro" id="IPR018228">
    <property type="entry name" value="DNase_TatD-rel_CS"/>
</dbReference>
<gene>
    <name evidence="3" type="ORF">NSA23_08380</name>
</gene>
<feature type="binding site" evidence="2">
    <location>
        <position position="6"/>
    </location>
    <ligand>
        <name>a divalent metal cation</name>
        <dbReference type="ChEBI" id="CHEBI:60240"/>
        <label>1</label>
    </ligand>
</feature>
<dbReference type="AlphaFoldDB" id="A0A9X2MI81"/>
<evidence type="ECO:0000313" key="3">
    <source>
        <dbReference type="EMBL" id="MCR2044134.1"/>
    </source>
</evidence>